<reference evidence="3 6" key="2">
    <citation type="submission" date="2021-01" db="EMBL/GenBank/DDBJ databases">
        <title>Whole genome shotgun sequence of Cellulomonas oligotrophica NBRC 109435.</title>
        <authorList>
            <person name="Komaki H."/>
            <person name="Tamura T."/>
        </authorList>
    </citation>
    <scope>NUCLEOTIDE SEQUENCE [LARGE SCALE GENOMIC DNA]</scope>
    <source>
        <strain evidence="3 6">NBRC 109435</strain>
    </source>
</reference>
<keyword evidence="2" id="KW-1133">Transmembrane helix</keyword>
<dbReference type="AlphaFoldDB" id="A0A7Y9JZZ1"/>
<dbReference type="Proteomes" id="UP000618382">
    <property type="component" value="Unassembled WGS sequence"/>
</dbReference>
<reference evidence="4 5" key="1">
    <citation type="submission" date="2020-07" db="EMBL/GenBank/DDBJ databases">
        <title>Sequencing the genomes of 1000 actinobacteria strains.</title>
        <authorList>
            <person name="Klenk H.-P."/>
        </authorList>
    </citation>
    <scope>NUCLEOTIDE SEQUENCE [LARGE SCALE GENOMIC DNA]</scope>
    <source>
        <strain evidence="4 5">DSM 24482</strain>
    </source>
</reference>
<evidence type="ECO:0000313" key="6">
    <source>
        <dbReference type="Proteomes" id="UP000618382"/>
    </source>
</evidence>
<feature type="compositionally biased region" description="Basic and acidic residues" evidence="1">
    <location>
        <begin position="1"/>
        <end position="14"/>
    </location>
</feature>
<gene>
    <name evidence="4" type="ORF">BKA21_002868</name>
    <name evidence="3" type="ORF">Col01nite_33970</name>
</gene>
<dbReference type="EMBL" id="BONN01000014">
    <property type="protein sequence ID" value="GIG34238.1"/>
    <property type="molecule type" value="Genomic_DNA"/>
</dbReference>
<proteinExistence type="predicted"/>
<organism evidence="4 5">
    <name type="scientific">Cellulomonas oligotrophica</name>
    <dbReference type="NCBI Taxonomy" id="931536"/>
    <lineage>
        <taxon>Bacteria</taxon>
        <taxon>Bacillati</taxon>
        <taxon>Actinomycetota</taxon>
        <taxon>Actinomycetes</taxon>
        <taxon>Micrococcales</taxon>
        <taxon>Cellulomonadaceae</taxon>
        <taxon>Cellulomonas</taxon>
    </lineage>
</organism>
<evidence type="ECO:0000256" key="1">
    <source>
        <dbReference type="SAM" id="MobiDB-lite"/>
    </source>
</evidence>
<feature type="compositionally biased region" description="Pro residues" evidence="1">
    <location>
        <begin position="29"/>
        <end position="38"/>
    </location>
</feature>
<keyword evidence="2" id="KW-0472">Membrane</keyword>
<keyword evidence="2" id="KW-0812">Transmembrane</keyword>
<dbReference type="RefSeq" id="WP_170209128.1">
    <property type="nucleotide sequence ID" value="NZ_BAABFI010000023.1"/>
</dbReference>
<keyword evidence="6" id="KW-1185">Reference proteome</keyword>
<name>A0A7Y9JZZ1_9CELL</name>
<feature type="compositionally biased region" description="Pro residues" evidence="1">
    <location>
        <begin position="66"/>
        <end position="84"/>
    </location>
</feature>
<evidence type="ECO:0000313" key="3">
    <source>
        <dbReference type="EMBL" id="GIG34238.1"/>
    </source>
</evidence>
<feature type="region of interest" description="Disordered" evidence="1">
    <location>
        <begin position="193"/>
        <end position="212"/>
    </location>
</feature>
<feature type="region of interest" description="Disordered" evidence="1">
    <location>
        <begin position="1"/>
        <end position="113"/>
    </location>
</feature>
<dbReference type="Proteomes" id="UP000577956">
    <property type="component" value="Unassembled WGS sequence"/>
</dbReference>
<comment type="caution">
    <text evidence="4">The sequence shown here is derived from an EMBL/GenBank/DDBJ whole genome shotgun (WGS) entry which is preliminary data.</text>
</comment>
<feature type="transmembrane region" description="Helical" evidence="2">
    <location>
        <begin position="119"/>
        <end position="138"/>
    </location>
</feature>
<evidence type="ECO:0000313" key="4">
    <source>
        <dbReference type="EMBL" id="NYD87319.1"/>
    </source>
</evidence>
<dbReference type="EMBL" id="JACCBK010000001">
    <property type="protein sequence ID" value="NYD87319.1"/>
    <property type="molecule type" value="Genomic_DNA"/>
</dbReference>
<evidence type="ECO:0000313" key="5">
    <source>
        <dbReference type="Proteomes" id="UP000577956"/>
    </source>
</evidence>
<protein>
    <submittedName>
        <fullName evidence="4">Uncharacterized protein</fullName>
    </submittedName>
</protein>
<sequence length="425" mass="42043">MSERQDPRAPGHDEDGADAPATDVLTPPTGTPLPPKTPFPAQAALPQQVGFPQQAGPPSTEDVVAGPPPGASAPIPLVPLPAPSHPATRRVGGLDHVPQPRTAGQPVPPAHPRTRRLRAAAVVAAVALVAAGGAGWAVQQDRVAQARAEQEAQDRVAAASLGAQVDASAARTGALTAGAAVLVAQREQLTAAADRAAQTGQDALDGSPHASDALRGALDDAVAGAQEAADAAVVSPVALRAAAAAVAVPTRRVTVAEQEWQKAEQERIAAEQAAAAAAAAAARASAGTGRSAAGWSAPASTGSSSGAAAPAAAPAAPVVGAEASAGSVGAALNAYRAGLGLSALSIVRSGARVDHARQMAASNSIWHSGAAPEIVGRILPLSYSGMINAYANSPSHDAVMRGSYSVAYIGAVSHDGWLYTSITFG</sequence>
<evidence type="ECO:0000256" key="2">
    <source>
        <dbReference type="SAM" id="Phobius"/>
    </source>
</evidence>
<accession>A0A7Y9JZZ1</accession>